<sequence length="36" mass="4183">MYVTRWLYLDLWTSGIGKYKMPPTGLPQSRAVLPSR</sequence>
<dbReference type="EMBL" id="GGEC01039319">
    <property type="protein sequence ID" value="MBX19803.1"/>
    <property type="molecule type" value="Transcribed_RNA"/>
</dbReference>
<protein>
    <submittedName>
        <fullName evidence="1">Uncharacterized protein</fullName>
    </submittedName>
</protein>
<organism evidence="1">
    <name type="scientific">Rhizophora mucronata</name>
    <name type="common">Asiatic mangrove</name>
    <dbReference type="NCBI Taxonomy" id="61149"/>
    <lineage>
        <taxon>Eukaryota</taxon>
        <taxon>Viridiplantae</taxon>
        <taxon>Streptophyta</taxon>
        <taxon>Embryophyta</taxon>
        <taxon>Tracheophyta</taxon>
        <taxon>Spermatophyta</taxon>
        <taxon>Magnoliopsida</taxon>
        <taxon>eudicotyledons</taxon>
        <taxon>Gunneridae</taxon>
        <taxon>Pentapetalae</taxon>
        <taxon>rosids</taxon>
        <taxon>fabids</taxon>
        <taxon>Malpighiales</taxon>
        <taxon>Rhizophoraceae</taxon>
        <taxon>Rhizophora</taxon>
    </lineage>
</organism>
<proteinExistence type="predicted"/>
<dbReference type="AlphaFoldDB" id="A0A2P2LP99"/>
<reference evidence="1" key="1">
    <citation type="submission" date="2018-02" db="EMBL/GenBank/DDBJ databases">
        <title>Rhizophora mucronata_Transcriptome.</title>
        <authorList>
            <person name="Meera S.P."/>
            <person name="Sreeshan A."/>
            <person name="Augustine A."/>
        </authorList>
    </citation>
    <scope>NUCLEOTIDE SEQUENCE</scope>
    <source>
        <tissue evidence="1">Leaf</tissue>
    </source>
</reference>
<name>A0A2P2LP99_RHIMU</name>
<evidence type="ECO:0000313" key="1">
    <source>
        <dbReference type="EMBL" id="MBX19803.1"/>
    </source>
</evidence>
<accession>A0A2P2LP99</accession>